<evidence type="ECO:0000256" key="1">
    <source>
        <dbReference type="SAM" id="MobiDB-lite"/>
    </source>
</evidence>
<name>A0A8J7MHF5_9BACT</name>
<accession>A0A8J7MHF5</accession>
<evidence type="ECO:0008006" key="5">
    <source>
        <dbReference type="Google" id="ProtNLM"/>
    </source>
</evidence>
<dbReference type="InterPro" id="IPR029058">
    <property type="entry name" value="AB_hydrolase_fold"/>
</dbReference>
<feature type="signal peptide" evidence="2">
    <location>
        <begin position="1"/>
        <end position="25"/>
    </location>
</feature>
<dbReference type="Gene3D" id="3.40.50.1820">
    <property type="entry name" value="alpha/beta hydrolase"/>
    <property type="match status" value="1"/>
</dbReference>
<feature type="region of interest" description="Disordered" evidence="1">
    <location>
        <begin position="396"/>
        <end position="415"/>
    </location>
</feature>
<keyword evidence="2" id="KW-0732">Signal</keyword>
<dbReference type="Gene3D" id="2.30.30.700">
    <property type="entry name" value="SLA1 homology domain 1"/>
    <property type="match status" value="1"/>
</dbReference>
<gene>
    <name evidence="3" type="ORF">JIN82_12505</name>
</gene>
<evidence type="ECO:0000313" key="4">
    <source>
        <dbReference type="Proteomes" id="UP000624703"/>
    </source>
</evidence>
<dbReference type="AlphaFoldDB" id="A0A8J7MHF5"/>
<dbReference type="EMBL" id="JAENIM010000042">
    <property type="protein sequence ID" value="MBK1791974.1"/>
    <property type="molecule type" value="Genomic_DNA"/>
</dbReference>
<feature type="compositionally biased region" description="Basic and acidic residues" evidence="1">
    <location>
        <begin position="396"/>
        <end position="414"/>
    </location>
</feature>
<proteinExistence type="predicted"/>
<evidence type="ECO:0000313" key="3">
    <source>
        <dbReference type="EMBL" id="MBK1791974.1"/>
    </source>
</evidence>
<comment type="caution">
    <text evidence="3">The sequence shown here is derived from an EMBL/GenBank/DDBJ whole genome shotgun (WGS) entry which is preliminary data.</text>
</comment>
<evidence type="ECO:0000256" key="2">
    <source>
        <dbReference type="SAM" id="SignalP"/>
    </source>
</evidence>
<feature type="chain" id="PRO_5035315190" description="SLA1 homology domain-containing protein" evidence="2">
    <location>
        <begin position="26"/>
        <end position="434"/>
    </location>
</feature>
<reference evidence="3" key="1">
    <citation type="submission" date="2021-01" db="EMBL/GenBank/DDBJ databases">
        <title>Modified the classification status of verrucomicrobia.</title>
        <authorList>
            <person name="Feng X."/>
        </authorList>
    </citation>
    <scope>NUCLEOTIDE SEQUENCE</scope>
    <source>
        <strain evidence="3">_KCTC 22039</strain>
    </source>
</reference>
<dbReference type="SUPFAM" id="SSF53474">
    <property type="entry name" value="alpha/beta-Hydrolases"/>
    <property type="match status" value="1"/>
</dbReference>
<dbReference type="Proteomes" id="UP000624703">
    <property type="component" value="Unassembled WGS sequence"/>
</dbReference>
<keyword evidence="4" id="KW-1185">Reference proteome</keyword>
<protein>
    <recommendedName>
        <fullName evidence="5">SLA1 homology domain-containing protein</fullName>
    </recommendedName>
</protein>
<sequence length="434" mass="48296">MAKLFRASLLMLACWVILMLSSAQASSEEWRTWTSKAGSQLEAKLVKRSGDQLELQRRSGGKSVTLKLSQLSEEDQQYVRELPEPEEEKGATSVSGVDAKPGVVSGEIKCLSDSRWSYHLYLPEGFHTAREWPVMLIMAAGGGNKTSPLNRYRKGADRLGVILVLSVQSKNGFDQCDLCNTTILNDVYDRLPLSSGLAMTTGFSGGSRCAFMMAELDKRVAGVLACASGHQVYPDKGEPREARISRSTYIYSLIGTNCFNRSGATVTHNKFSKSCRLRFFPGGHSWAGSPYIEEGMARVLGEAFMANRSSTEKSDRDRYSKVMWEWTQEMVDDQPWEAYGWAEFLADFDGDSQVKSDAKSLASKLAGNGKVQQAQLAEKDIFRFVTKHYNKFMKLDEHKKANPSREAEGQKLADKYSGLPHAELLEKLAARNTK</sequence>
<organism evidence="3 4">
    <name type="scientific">Persicirhabdus sediminis</name>
    <dbReference type="NCBI Taxonomy" id="454144"/>
    <lineage>
        <taxon>Bacteria</taxon>
        <taxon>Pseudomonadati</taxon>
        <taxon>Verrucomicrobiota</taxon>
        <taxon>Verrucomicrobiia</taxon>
        <taxon>Verrucomicrobiales</taxon>
        <taxon>Verrucomicrobiaceae</taxon>
        <taxon>Persicirhabdus</taxon>
    </lineage>
</organism>